<reference evidence="8" key="2">
    <citation type="journal article" date="2023" name="IMA Fungus">
        <title>Comparative genomic study of the Penicillium genus elucidates a diverse pangenome and 15 lateral gene transfer events.</title>
        <authorList>
            <person name="Petersen C."/>
            <person name="Sorensen T."/>
            <person name="Nielsen M.R."/>
            <person name="Sondergaard T.E."/>
            <person name="Sorensen J.L."/>
            <person name="Fitzpatrick D.A."/>
            <person name="Frisvad J.C."/>
            <person name="Nielsen K.L."/>
        </authorList>
    </citation>
    <scope>NUCLEOTIDE SEQUENCE</scope>
    <source>
        <strain evidence="8">IBT 3081</strain>
    </source>
</reference>
<dbReference type="Pfam" id="PF00067">
    <property type="entry name" value="p450"/>
    <property type="match status" value="1"/>
</dbReference>
<keyword evidence="3 6" id="KW-0479">Metal-binding</keyword>
<comment type="similarity">
    <text evidence="2">Belongs to the cytochrome P450 family.</text>
</comment>
<gene>
    <name evidence="8" type="ORF">N7517_000540</name>
</gene>
<dbReference type="InterPro" id="IPR036396">
    <property type="entry name" value="Cyt_P450_sf"/>
</dbReference>
<sequence>MIQETVVLVKAHWVLVLLSTVITHLVYNYAKGGLWRIPGPWMRGISSLPRILSVYNNKSHDEDIQLHQKYGKIVRLAPNLLSIADPAEINQIYGIGTKFYKSRFYSLSTAYDDEGLVPDTFVLTDKVKLHRANASNAYSTNGLVQMESWIDPVTDRLLSKLHRQAGEPIEMSSVLKDYAMDAVFAVTFGRDFNYIEKGDVLKMYGILETVADYMAIFGQIPWIHKFLLGRPFIASLMFGSSGDKEMMQLAMSQVESAKQNSSESGPLTFLQRLLLNQTKDPSSINDREIMTHAFGNISAGSDTTAIALRSILYHILKDRRVYDKLYDEFRVLETPVQFTDTNKLPYFAAVIQEALRLHPSVGMMLARLVPAGGADLCGFHLAEGTEVGINPWVLHRDPEVFPDPDSFRPERWLPSETDDNQRTLMNRSFFTFGHGAHTCSGRWISLMEMKKVIPSLMLRFEMTLVSEEKYGFKNRWFTPQDGLFVKFIERDRKF</sequence>
<keyword evidence="7" id="KW-1133">Transmembrane helix</keyword>
<evidence type="ECO:0000256" key="6">
    <source>
        <dbReference type="PIRSR" id="PIRSR602403-1"/>
    </source>
</evidence>
<dbReference type="Proteomes" id="UP001147752">
    <property type="component" value="Unassembled WGS sequence"/>
</dbReference>
<dbReference type="Gene3D" id="1.10.630.10">
    <property type="entry name" value="Cytochrome P450"/>
    <property type="match status" value="1"/>
</dbReference>
<reference evidence="8" key="1">
    <citation type="submission" date="2022-12" db="EMBL/GenBank/DDBJ databases">
        <authorList>
            <person name="Petersen C."/>
        </authorList>
    </citation>
    <scope>NUCLEOTIDE SEQUENCE</scope>
    <source>
        <strain evidence="8">IBT 3081</strain>
    </source>
</reference>
<evidence type="ECO:0000256" key="1">
    <source>
        <dbReference type="ARBA" id="ARBA00001971"/>
    </source>
</evidence>
<organism evidence="8 9">
    <name type="scientific">Penicillium concentricum</name>
    <dbReference type="NCBI Taxonomy" id="293559"/>
    <lineage>
        <taxon>Eukaryota</taxon>
        <taxon>Fungi</taxon>
        <taxon>Dikarya</taxon>
        <taxon>Ascomycota</taxon>
        <taxon>Pezizomycotina</taxon>
        <taxon>Eurotiomycetes</taxon>
        <taxon>Eurotiomycetidae</taxon>
        <taxon>Eurotiales</taxon>
        <taxon>Aspergillaceae</taxon>
        <taxon>Penicillium</taxon>
    </lineage>
</organism>
<dbReference type="PANTHER" id="PTHR24305:SF232">
    <property type="entry name" value="P450, PUTATIVE (EUROFUNG)-RELATED"/>
    <property type="match status" value="1"/>
</dbReference>
<feature type="transmembrane region" description="Helical" evidence="7">
    <location>
        <begin position="12"/>
        <end position="30"/>
    </location>
</feature>
<dbReference type="SUPFAM" id="SSF48264">
    <property type="entry name" value="Cytochrome P450"/>
    <property type="match status" value="1"/>
</dbReference>
<dbReference type="CDD" id="cd11060">
    <property type="entry name" value="CYP57A1-like"/>
    <property type="match status" value="1"/>
</dbReference>
<keyword evidence="5 6" id="KW-0408">Iron</keyword>
<dbReference type="GeneID" id="81457453"/>
<dbReference type="PANTHER" id="PTHR24305">
    <property type="entry name" value="CYTOCHROME P450"/>
    <property type="match status" value="1"/>
</dbReference>
<dbReference type="GO" id="GO:0043386">
    <property type="term" value="P:mycotoxin biosynthetic process"/>
    <property type="evidence" value="ECO:0007669"/>
    <property type="project" value="UniProtKB-ARBA"/>
</dbReference>
<protein>
    <submittedName>
        <fullName evidence="8">Cytochrome P450</fullName>
    </submittedName>
</protein>
<keyword evidence="7" id="KW-0812">Transmembrane</keyword>
<keyword evidence="4" id="KW-0560">Oxidoreductase</keyword>
<evidence type="ECO:0000256" key="3">
    <source>
        <dbReference type="ARBA" id="ARBA00022723"/>
    </source>
</evidence>
<feature type="binding site" description="axial binding residue" evidence="6">
    <location>
        <position position="439"/>
    </location>
    <ligand>
        <name>heme</name>
        <dbReference type="ChEBI" id="CHEBI:30413"/>
    </ligand>
    <ligandPart>
        <name>Fe</name>
        <dbReference type="ChEBI" id="CHEBI:18248"/>
    </ligandPart>
</feature>
<dbReference type="GO" id="GO:0016705">
    <property type="term" value="F:oxidoreductase activity, acting on paired donors, with incorporation or reduction of molecular oxygen"/>
    <property type="evidence" value="ECO:0007669"/>
    <property type="project" value="InterPro"/>
</dbReference>
<dbReference type="InterPro" id="IPR002403">
    <property type="entry name" value="Cyt_P450_E_grp-IV"/>
</dbReference>
<dbReference type="GO" id="GO:0004497">
    <property type="term" value="F:monooxygenase activity"/>
    <property type="evidence" value="ECO:0007669"/>
    <property type="project" value="InterPro"/>
</dbReference>
<dbReference type="OrthoDB" id="3934656at2759"/>
<accession>A0A9W9VJ17</accession>
<evidence type="ECO:0000256" key="4">
    <source>
        <dbReference type="ARBA" id="ARBA00023002"/>
    </source>
</evidence>
<dbReference type="GO" id="GO:0020037">
    <property type="term" value="F:heme binding"/>
    <property type="evidence" value="ECO:0007669"/>
    <property type="project" value="InterPro"/>
</dbReference>
<evidence type="ECO:0000256" key="7">
    <source>
        <dbReference type="SAM" id="Phobius"/>
    </source>
</evidence>
<dbReference type="InterPro" id="IPR050121">
    <property type="entry name" value="Cytochrome_P450_monoxygenase"/>
</dbReference>
<comment type="cofactor">
    <cofactor evidence="1 6">
        <name>heme</name>
        <dbReference type="ChEBI" id="CHEBI:30413"/>
    </cofactor>
</comment>
<evidence type="ECO:0000313" key="9">
    <source>
        <dbReference type="Proteomes" id="UP001147752"/>
    </source>
</evidence>
<keyword evidence="6" id="KW-0349">Heme</keyword>
<dbReference type="EMBL" id="JAPZBT010000001">
    <property type="protein sequence ID" value="KAJ5382629.1"/>
    <property type="molecule type" value="Genomic_DNA"/>
</dbReference>
<dbReference type="RefSeq" id="XP_056582405.1">
    <property type="nucleotide sequence ID" value="XM_056718270.1"/>
</dbReference>
<keyword evidence="7" id="KW-0472">Membrane</keyword>
<dbReference type="PRINTS" id="PR00385">
    <property type="entry name" value="P450"/>
</dbReference>
<dbReference type="PRINTS" id="PR00465">
    <property type="entry name" value="EP450IV"/>
</dbReference>
<comment type="caution">
    <text evidence="8">The sequence shown here is derived from an EMBL/GenBank/DDBJ whole genome shotgun (WGS) entry which is preliminary data.</text>
</comment>
<dbReference type="AlphaFoldDB" id="A0A9W9VJ17"/>
<evidence type="ECO:0000256" key="5">
    <source>
        <dbReference type="ARBA" id="ARBA00023004"/>
    </source>
</evidence>
<dbReference type="InterPro" id="IPR001128">
    <property type="entry name" value="Cyt_P450"/>
</dbReference>
<proteinExistence type="inferred from homology"/>
<evidence type="ECO:0000256" key="2">
    <source>
        <dbReference type="ARBA" id="ARBA00010617"/>
    </source>
</evidence>
<keyword evidence="9" id="KW-1185">Reference proteome</keyword>
<dbReference type="GO" id="GO:0005506">
    <property type="term" value="F:iron ion binding"/>
    <property type="evidence" value="ECO:0007669"/>
    <property type="project" value="InterPro"/>
</dbReference>
<evidence type="ECO:0000313" key="8">
    <source>
        <dbReference type="EMBL" id="KAJ5382629.1"/>
    </source>
</evidence>
<name>A0A9W9VJ17_9EURO</name>